<feature type="domain" description="Cyclin-like" evidence="3">
    <location>
        <begin position="60"/>
        <end position="153"/>
    </location>
</feature>
<organism evidence="4 5">
    <name type="scientific">Mesorhabditis belari</name>
    <dbReference type="NCBI Taxonomy" id="2138241"/>
    <lineage>
        <taxon>Eukaryota</taxon>
        <taxon>Metazoa</taxon>
        <taxon>Ecdysozoa</taxon>
        <taxon>Nematoda</taxon>
        <taxon>Chromadorea</taxon>
        <taxon>Rhabditida</taxon>
        <taxon>Rhabditina</taxon>
        <taxon>Rhabditomorpha</taxon>
        <taxon>Rhabditoidea</taxon>
        <taxon>Rhabditidae</taxon>
        <taxon>Mesorhabditinae</taxon>
        <taxon>Mesorhabditis</taxon>
    </lineage>
</organism>
<sequence length="284" mass="33183">MKSRASRWVCSPSPCSFFKTCMAQIPRDWFWSEEDVKFTPSRKAGMELKDEARLRREGVKIIMEIGKQLKLKTNPTLASAAVFFHRFYMVQKFQDFPRELTALGCLFLAGKVEETPKKCRDLVVLAKTRFDILYNKHRNLQDEVMGIERILLKTLNFDLFVDHPYKYLLSYVNKFGFPHDDTKQIVQTGWTFINDSLGTIISLCWEPQIIAIAFCRLSLTMHKLEQKVKDQWWDEYVTNLPIEMIEEICHRVLDYYGIVQQETYDFIPKDVPGQEGSPSLQAAS</sequence>
<comment type="similarity">
    <text evidence="2">Belongs to the cyclin family.</text>
</comment>
<dbReference type="PIRSF" id="PIRSF028758">
    <property type="entry name" value="Cyclin, C/H/G types"/>
    <property type="match status" value="1"/>
</dbReference>
<evidence type="ECO:0000259" key="3">
    <source>
        <dbReference type="SMART" id="SM00385"/>
    </source>
</evidence>
<dbReference type="GO" id="GO:0006357">
    <property type="term" value="P:regulation of transcription by RNA polymerase II"/>
    <property type="evidence" value="ECO:0007669"/>
    <property type="project" value="InterPro"/>
</dbReference>
<dbReference type="PANTHER" id="PTHR10026">
    <property type="entry name" value="CYCLIN"/>
    <property type="match status" value="1"/>
</dbReference>
<dbReference type="InterPro" id="IPR013763">
    <property type="entry name" value="Cyclin-like_dom"/>
</dbReference>
<dbReference type="SMART" id="SM00385">
    <property type="entry name" value="CYCLIN"/>
    <property type="match status" value="1"/>
</dbReference>
<dbReference type="InterPro" id="IPR043198">
    <property type="entry name" value="Cyclin/Ssn8"/>
</dbReference>
<evidence type="ECO:0000256" key="1">
    <source>
        <dbReference type="ARBA" id="ARBA00023127"/>
    </source>
</evidence>
<dbReference type="InterPro" id="IPR036915">
    <property type="entry name" value="Cyclin-like_sf"/>
</dbReference>
<dbReference type="Pfam" id="PF00134">
    <property type="entry name" value="Cyclin_N"/>
    <property type="match status" value="1"/>
</dbReference>
<name>A0AAF3F2S5_9BILA</name>
<evidence type="ECO:0000313" key="5">
    <source>
        <dbReference type="WBParaSite" id="MBELARI_LOCUS20828"/>
    </source>
</evidence>
<dbReference type="WBParaSite" id="MBELARI_LOCUS20828">
    <property type="protein sequence ID" value="MBELARI_LOCUS20828"/>
    <property type="gene ID" value="MBELARI_LOCUS20828"/>
</dbReference>
<evidence type="ECO:0000313" key="4">
    <source>
        <dbReference type="Proteomes" id="UP000887575"/>
    </source>
</evidence>
<dbReference type="InterPro" id="IPR006671">
    <property type="entry name" value="Cyclin_N"/>
</dbReference>
<dbReference type="SUPFAM" id="SSF47954">
    <property type="entry name" value="Cyclin-like"/>
    <property type="match status" value="2"/>
</dbReference>
<dbReference type="AlphaFoldDB" id="A0AAF3F2S5"/>
<proteinExistence type="inferred from homology"/>
<keyword evidence="4" id="KW-1185">Reference proteome</keyword>
<evidence type="ECO:0000256" key="2">
    <source>
        <dbReference type="RuleBase" id="RU000383"/>
    </source>
</evidence>
<protein>
    <submittedName>
        <fullName evidence="5">Cyclin-like domain-containing protein</fullName>
    </submittedName>
</protein>
<keyword evidence="1 2" id="KW-0195">Cyclin</keyword>
<dbReference type="GO" id="GO:0016538">
    <property type="term" value="F:cyclin-dependent protein serine/threonine kinase regulator activity"/>
    <property type="evidence" value="ECO:0007669"/>
    <property type="project" value="InterPro"/>
</dbReference>
<dbReference type="Gene3D" id="1.10.472.10">
    <property type="entry name" value="Cyclin-like"/>
    <property type="match status" value="2"/>
</dbReference>
<accession>A0AAF3F2S5</accession>
<dbReference type="Proteomes" id="UP000887575">
    <property type="component" value="Unassembled WGS sequence"/>
</dbReference>
<reference evidence="5" key="1">
    <citation type="submission" date="2024-02" db="UniProtKB">
        <authorList>
            <consortium name="WormBaseParasite"/>
        </authorList>
    </citation>
    <scope>IDENTIFICATION</scope>
</reference>